<keyword evidence="4" id="KW-1185">Reference proteome</keyword>
<dbReference type="InterPro" id="IPR004942">
    <property type="entry name" value="Roadblock/LAMTOR2_dom"/>
</dbReference>
<reference evidence="3" key="2">
    <citation type="submission" date="2023-01" db="EMBL/GenBank/DDBJ databases">
        <authorList>
            <person name="Sun Q."/>
            <person name="Evtushenko L."/>
        </authorList>
    </citation>
    <scope>NUCLEOTIDE SEQUENCE</scope>
    <source>
        <strain evidence="3">VKM Ac-1321</strain>
    </source>
</reference>
<gene>
    <name evidence="3" type="ORF">GCM10017581_026020</name>
</gene>
<protein>
    <recommendedName>
        <fullName evidence="2">Roadblock/LAMTOR2 domain-containing protein</fullName>
    </recommendedName>
</protein>
<evidence type="ECO:0000313" key="4">
    <source>
        <dbReference type="Proteomes" id="UP001143480"/>
    </source>
</evidence>
<dbReference type="RefSeq" id="WP_246655339.1">
    <property type="nucleotide sequence ID" value="NZ_BAAAXA010000001.1"/>
</dbReference>
<evidence type="ECO:0000256" key="1">
    <source>
        <dbReference type="SAM" id="MobiDB-lite"/>
    </source>
</evidence>
<dbReference type="EMBL" id="BSFP01000011">
    <property type="protein sequence ID" value="GLL00861.1"/>
    <property type="molecule type" value="Genomic_DNA"/>
</dbReference>
<reference evidence="3" key="1">
    <citation type="journal article" date="2014" name="Int. J. Syst. Evol. Microbiol.">
        <title>Complete genome sequence of Corynebacterium casei LMG S-19264T (=DSM 44701T), isolated from a smear-ripened cheese.</title>
        <authorList>
            <consortium name="US DOE Joint Genome Institute (JGI-PGF)"/>
            <person name="Walter F."/>
            <person name="Albersmeier A."/>
            <person name="Kalinowski J."/>
            <person name="Ruckert C."/>
        </authorList>
    </citation>
    <scope>NUCLEOTIDE SEQUENCE</scope>
    <source>
        <strain evidence="3">VKM Ac-1321</strain>
    </source>
</reference>
<evidence type="ECO:0000313" key="3">
    <source>
        <dbReference type="EMBL" id="GLL00861.1"/>
    </source>
</evidence>
<feature type="domain" description="Roadblock/LAMTOR2" evidence="2">
    <location>
        <begin position="47"/>
        <end position="136"/>
    </location>
</feature>
<name>A0A9W6KIF2_9ACTN</name>
<dbReference type="SMART" id="SM00960">
    <property type="entry name" value="Robl_LC7"/>
    <property type="match status" value="1"/>
</dbReference>
<evidence type="ECO:0000259" key="2">
    <source>
        <dbReference type="SMART" id="SM00960"/>
    </source>
</evidence>
<organism evidence="3 4">
    <name type="scientific">Dactylosporangium matsuzakiense</name>
    <dbReference type="NCBI Taxonomy" id="53360"/>
    <lineage>
        <taxon>Bacteria</taxon>
        <taxon>Bacillati</taxon>
        <taxon>Actinomycetota</taxon>
        <taxon>Actinomycetes</taxon>
        <taxon>Micromonosporales</taxon>
        <taxon>Micromonosporaceae</taxon>
        <taxon>Dactylosporangium</taxon>
    </lineage>
</organism>
<dbReference type="SUPFAM" id="SSF103196">
    <property type="entry name" value="Roadblock/LC7 domain"/>
    <property type="match status" value="1"/>
</dbReference>
<dbReference type="Pfam" id="PF03259">
    <property type="entry name" value="Robl_LC7"/>
    <property type="match status" value="1"/>
</dbReference>
<dbReference type="Proteomes" id="UP001143480">
    <property type="component" value="Unassembled WGS sequence"/>
</dbReference>
<proteinExistence type="predicted"/>
<feature type="region of interest" description="Disordered" evidence="1">
    <location>
        <begin position="1"/>
        <end position="31"/>
    </location>
</feature>
<comment type="caution">
    <text evidence="3">The sequence shown here is derived from an EMBL/GenBank/DDBJ whole genome shotgun (WGS) entry which is preliminary data.</text>
</comment>
<sequence length="162" mass="16659">MTYFGTASPPAADGLPSRRGGGEQGWSPAPRFGTTIDPMAAALAAVRSELADLRLRVPGVRGAAVGGVDGLLITHDLPPGLEPADLAALAATTYGLGRQTAMVLGQSPFRDATLRSEGGYFTVYSVNPSTLLSVLGDDGINVARLHLEARPAVARLAALLPQ</sequence>
<dbReference type="Gene3D" id="3.30.450.30">
    <property type="entry name" value="Dynein light chain 2a, cytoplasmic"/>
    <property type="match status" value="1"/>
</dbReference>
<accession>A0A9W6KIF2</accession>
<dbReference type="AlphaFoldDB" id="A0A9W6KIF2"/>